<evidence type="ECO:0000313" key="3">
    <source>
        <dbReference type="Proteomes" id="UP000647424"/>
    </source>
</evidence>
<organism evidence="2 3">
    <name type="scientific">Limnohabitans radicicola</name>
    <dbReference type="NCBI Taxonomy" id="2771427"/>
    <lineage>
        <taxon>Bacteria</taxon>
        <taxon>Pseudomonadati</taxon>
        <taxon>Pseudomonadota</taxon>
        <taxon>Betaproteobacteria</taxon>
        <taxon>Burkholderiales</taxon>
        <taxon>Comamonadaceae</taxon>
        <taxon>Limnohabitans</taxon>
    </lineage>
</organism>
<dbReference type="RefSeq" id="WP_191819755.1">
    <property type="nucleotide sequence ID" value="NZ_JACYFT010000002.1"/>
</dbReference>
<dbReference type="Proteomes" id="UP000647424">
    <property type="component" value="Unassembled WGS sequence"/>
</dbReference>
<keyword evidence="3" id="KW-1185">Reference proteome</keyword>
<feature type="domain" description="Bacteriophage phiJL001 Gp84 C-terminal" evidence="1">
    <location>
        <begin position="276"/>
        <end position="354"/>
    </location>
</feature>
<comment type="caution">
    <text evidence="2">The sequence shown here is derived from an EMBL/GenBank/DDBJ whole genome shotgun (WGS) entry which is preliminary data.</text>
</comment>
<dbReference type="AlphaFoldDB" id="A0A927IML7"/>
<gene>
    <name evidence="2" type="ORF">IC609_12260</name>
</gene>
<name>A0A927IML7_9BURK</name>
<dbReference type="EMBL" id="JACYFT010000002">
    <property type="protein sequence ID" value="MBD8051321.1"/>
    <property type="molecule type" value="Genomic_DNA"/>
</dbReference>
<dbReference type="NCBIfam" id="TIGR02218">
    <property type="entry name" value="phg_TIGR02218"/>
    <property type="match status" value="2"/>
</dbReference>
<dbReference type="Pfam" id="PF09356">
    <property type="entry name" value="Phage_BR0599"/>
    <property type="match status" value="1"/>
</dbReference>
<dbReference type="InterPro" id="IPR011928">
    <property type="entry name" value="Phage_phiJL001_Gp84"/>
</dbReference>
<accession>A0A927IML7</accession>
<evidence type="ECO:0000313" key="2">
    <source>
        <dbReference type="EMBL" id="MBD8051321.1"/>
    </source>
</evidence>
<proteinExistence type="predicted"/>
<protein>
    <submittedName>
        <fullName evidence="2">DUF2163 domain-containing protein</fullName>
    </submittedName>
</protein>
<dbReference type="Pfam" id="PF09931">
    <property type="entry name" value="Phage_phiJL001_Gp84_N"/>
    <property type="match status" value="1"/>
</dbReference>
<evidence type="ECO:0000259" key="1">
    <source>
        <dbReference type="Pfam" id="PF09356"/>
    </source>
</evidence>
<sequence length="362" mass="38568">MRTISTALTAHLAGEVLTTATLWKITRRDGQVFGFSDHDSDLTVSGVTYASTGGHTSSAMVWSDDLSNSNQEVTAVFDHSAITRADVMAGLWDYAAVTLYLVNYMDLSMGVLPLTTGVLGQVTLKRGQFVAELRGLAQLLTQEMGSLYSSTCRAQLGDSRCKVNLTPLTFSGAVTGVTNARVFADTSMTQAGPVLPYTSPGYTIPSANPWTITPVIPQGGSWASDTGVTNAQTGAVFTKVTGAPAVGQYSVTAGVYTFNSINAGTQVTIAMTYAQGYFTYGTLLWLTGQNAGYRMDVRQFSPGSITLALPMTYPISVGDTYTLVAGCDKTATTCRQRFGNFLNFRGEPYIPGTDSILRPQSK</sequence>
<reference evidence="2" key="1">
    <citation type="submission" date="2020-09" db="EMBL/GenBank/DDBJ databases">
        <title>Genome seq and assembly of Limnohabitants sp.</title>
        <authorList>
            <person name="Chhetri G."/>
        </authorList>
    </citation>
    <scope>NUCLEOTIDE SEQUENCE</scope>
    <source>
        <strain evidence="2">JUR4</strain>
    </source>
</reference>
<dbReference type="InterPro" id="IPR018964">
    <property type="entry name" value="Phage_phiJL001_Gp84_C"/>
</dbReference>